<keyword evidence="11" id="KW-1185">Reference proteome</keyword>
<dbReference type="InterPro" id="IPR046357">
    <property type="entry name" value="PPIase_dom_sf"/>
</dbReference>
<gene>
    <name evidence="10" type="ORF">K5P26_03825</name>
</gene>
<dbReference type="PROSITE" id="PS50059">
    <property type="entry name" value="FKBP_PPIASE"/>
    <property type="match status" value="1"/>
</dbReference>
<evidence type="ECO:0000256" key="3">
    <source>
        <dbReference type="ARBA" id="ARBA00023110"/>
    </source>
</evidence>
<dbReference type="Gene3D" id="3.10.50.40">
    <property type="match status" value="1"/>
</dbReference>
<comment type="catalytic activity">
    <reaction evidence="1 5 6">
        <text>[protein]-peptidylproline (omega=180) = [protein]-peptidylproline (omega=0)</text>
        <dbReference type="Rhea" id="RHEA:16237"/>
        <dbReference type="Rhea" id="RHEA-COMP:10747"/>
        <dbReference type="Rhea" id="RHEA-COMP:10748"/>
        <dbReference type="ChEBI" id="CHEBI:83833"/>
        <dbReference type="ChEBI" id="CHEBI:83834"/>
        <dbReference type="EC" id="5.2.1.8"/>
    </reaction>
</comment>
<feature type="domain" description="PPIase FKBP-type" evidence="9">
    <location>
        <begin position="59"/>
        <end position="140"/>
    </location>
</feature>
<evidence type="ECO:0000256" key="8">
    <source>
        <dbReference type="SAM" id="Phobius"/>
    </source>
</evidence>
<dbReference type="SUPFAM" id="SSF54534">
    <property type="entry name" value="FKBP-like"/>
    <property type="match status" value="1"/>
</dbReference>
<evidence type="ECO:0000256" key="5">
    <source>
        <dbReference type="PROSITE-ProRule" id="PRU00277"/>
    </source>
</evidence>
<keyword evidence="8" id="KW-1133">Transmembrane helix</keyword>
<dbReference type="RefSeq" id="WP_201926221.1">
    <property type="nucleotide sequence ID" value="NZ_JAERPO010000001.1"/>
</dbReference>
<evidence type="ECO:0000256" key="1">
    <source>
        <dbReference type="ARBA" id="ARBA00000971"/>
    </source>
</evidence>
<dbReference type="EC" id="5.2.1.8" evidence="6"/>
<proteinExistence type="inferred from homology"/>
<keyword evidence="4 5" id="KW-0413">Isomerase</keyword>
<feature type="region of interest" description="Disordered" evidence="7">
    <location>
        <begin position="151"/>
        <end position="170"/>
    </location>
</feature>
<feature type="transmembrane region" description="Helical" evidence="8">
    <location>
        <begin position="17"/>
        <end position="36"/>
    </location>
</feature>
<reference evidence="10" key="1">
    <citation type="submission" date="2021-08" db="EMBL/GenBank/DDBJ databases">
        <title>Sphingopyxis panaciterrulae sp. nov., isolated from the surface water of the Yellow Sea.</title>
        <authorList>
            <person name="Gao Z."/>
            <person name="Zhang D."/>
            <person name="Zhang A."/>
        </authorList>
    </citation>
    <scope>NUCLEOTIDE SEQUENCE</scope>
    <source>
        <strain evidence="10">XHP0097</strain>
    </source>
</reference>
<accession>A0ABS7MBC9</accession>
<organism evidence="10 11">
    <name type="scientific">Sphingopyxis jiangsuensis</name>
    <dbReference type="NCBI Taxonomy" id="2871171"/>
    <lineage>
        <taxon>Bacteria</taxon>
        <taxon>Pseudomonadati</taxon>
        <taxon>Pseudomonadota</taxon>
        <taxon>Alphaproteobacteria</taxon>
        <taxon>Sphingomonadales</taxon>
        <taxon>Sphingomonadaceae</taxon>
        <taxon>Sphingopyxis</taxon>
    </lineage>
</organism>
<dbReference type="InterPro" id="IPR001179">
    <property type="entry name" value="PPIase_FKBP_dom"/>
</dbReference>
<evidence type="ECO:0000256" key="4">
    <source>
        <dbReference type="ARBA" id="ARBA00023235"/>
    </source>
</evidence>
<comment type="similarity">
    <text evidence="2 6">Belongs to the FKBP-type PPIase family.</text>
</comment>
<evidence type="ECO:0000259" key="9">
    <source>
        <dbReference type="PROSITE" id="PS50059"/>
    </source>
</evidence>
<dbReference type="PANTHER" id="PTHR43811">
    <property type="entry name" value="FKBP-TYPE PEPTIDYL-PROLYL CIS-TRANS ISOMERASE FKPA"/>
    <property type="match status" value="1"/>
</dbReference>
<comment type="caution">
    <text evidence="10">The sequence shown here is derived from an EMBL/GenBank/DDBJ whole genome shotgun (WGS) entry which is preliminary data.</text>
</comment>
<dbReference type="Pfam" id="PF00254">
    <property type="entry name" value="FKBP_C"/>
    <property type="match status" value="1"/>
</dbReference>
<dbReference type="EMBL" id="JAILXK010000001">
    <property type="protein sequence ID" value="MBY4636268.1"/>
    <property type="molecule type" value="Genomic_DNA"/>
</dbReference>
<dbReference type="GO" id="GO:0003755">
    <property type="term" value="F:peptidyl-prolyl cis-trans isomerase activity"/>
    <property type="evidence" value="ECO:0007669"/>
    <property type="project" value="UniProtKB-EC"/>
</dbReference>
<sequence>MSVTTVPLRPVSKGGLWLLWIGLIALLGVGAGLAWYQTRERGTVVEVISAGEGESPSDGDVVLIKYTGRLANGTVFDQQEQAPMPVAGVVPGFSKALKQMQRGGKYKIVIPPEEGYGAEAAGPIPPNSTLHFDVELLDFRSEAEIRAMQQMMQQQMQGGDGAPPQGAPQP</sequence>
<protein>
    <recommendedName>
        <fullName evidence="6">Peptidyl-prolyl cis-trans isomerase</fullName>
        <ecNumber evidence="6">5.2.1.8</ecNumber>
    </recommendedName>
</protein>
<keyword evidence="8" id="KW-0472">Membrane</keyword>
<name>A0ABS7MBC9_9SPHN</name>
<keyword evidence="3 5" id="KW-0697">Rotamase</keyword>
<evidence type="ECO:0000256" key="6">
    <source>
        <dbReference type="RuleBase" id="RU003915"/>
    </source>
</evidence>
<evidence type="ECO:0000313" key="10">
    <source>
        <dbReference type="EMBL" id="MBY4636268.1"/>
    </source>
</evidence>
<evidence type="ECO:0000256" key="7">
    <source>
        <dbReference type="SAM" id="MobiDB-lite"/>
    </source>
</evidence>
<keyword evidence="8" id="KW-0812">Transmembrane</keyword>
<evidence type="ECO:0000313" key="11">
    <source>
        <dbReference type="Proteomes" id="UP001166571"/>
    </source>
</evidence>
<dbReference type="Proteomes" id="UP001166571">
    <property type="component" value="Unassembled WGS sequence"/>
</dbReference>
<evidence type="ECO:0000256" key="2">
    <source>
        <dbReference type="ARBA" id="ARBA00006577"/>
    </source>
</evidence>
<dbReference type="PANTHER" id="PTHR43811:SF19">
    <property type="entry name" value="39 KDA FK506-BINDING NUCLEAR PROTEIN"/>
    <property type="match status" value="1"/>
</dbReference>